<feature type="coiled-coil region" evidence="2">
    <location>
        <begin position="128"/>
        <end position="155"/>
    </location>
</feature>
<reference evidence="6 7" key="1">
    <citation type="submission" date="2016-11" db="EMBL/GenBank/DDBJ databases">
        <title>Rahnella oryzae sp. nov., isolated from rice root.</title>
        <authorList>
            <person name="Zhang X.-X."/>
            <person name="Zhang J."/>
        </authorList>
    </citation>
    <scope>NUCLEOTIDE SEQUENCE [LARGE SCALE GENOMIC DNA]</scope>
    <source>
        <strain evidence="6 7">J11-6</strain>
    </source>
</reference>
<dbReference type="Gene3D" id="2.40.30.170">
    <property type="match status" value="1"/>
</dbReference>
<dbReference type="PROSITE" id="PS51257">
    <property type="entry name" value="PROKAR_LIPOPROTEIN"/>
    <property type="match status" value="1"/>
</dbReference>
<dbReference type="SUPFAM" id="SSF111369">
    <property type="entry name" value="HlyD-like secretion proteins"/>
    <property type="match status" value="1"/>
</dbReference>
<dbReference type="PRINTS" id="PR01490">
    <property type="entry name" value="RTXTOXIND"/>
</dbReference>
<gene>
    <name evidence="6" type="ORF">BMI79_18170</name>
</gene>
<dbReference type="STRING" id="2034155.BMI79_18170"/>
<feature type="domain" description="Multidrug resistance protein MdtA-like C-terminal permuted SH3" evidence="5">
    <location>
        <begin position="277"/>
        <end position="342"/>
    </location>
</feature>
<dbReference type="Pfam" id="PF25881">
    <property type="entry name" value="HH_YBHG"/>
    <property type="match status" value="1"/>
</dbReference>
<protein>
    <submittedName>
        <fullName evidence="6">Efflux transporter periplasmic adaptor subunit</fullName>
    </submittedName>
</protein>
<dbReference type="PANTHER" id="PTHR30469">
    <property type="entry name" value="MULTIDRUG RESISTANCE PROTEIN MDTA"/>
    <property type="match status" value="1"/>
</dbReference>
<dbReference type="NCBIfam" id="TIGR01730">
    <property type="entry name" value="RND_mfp"/>
    <property type="match status" value="1"/>
</dbReference>
<comment type="caution">
    <text evidence="6">The sequence shown here is derived from an EMBL/GenBank/DDBJ whole genome shotgun (WGS) entry which is preliminary data.</text>
</comment>
<evidence type="ECO:0000259" key="5">
    <source>
        <dbReference type="Pfam" id="PF25967"/>
    </source>
</evidence>
<dbReference type="Proteomes" id="UP000216021">
    <property type="component" value="Unassembled WGS sequence"/>
</dbReference>
<dbReference type="PANTHER" id="PTHR30469:SF20">
    <property type="entry name" value="EFFLUX RND TRANSPORTER PERIPLASMIC ADAPTOR SUBUNIT"/>
    <property type="match status" value="1"/>
</dbReference>
<evidence type="ECO:0000256" key="1">
    <source>
        <dbReference type="ARBA" id="ARBA00009477"/>
    </source>
</evidence>
<keyword evidence="3" id="KW-0732">Signal</keyword>
<comment type="similarity">
    <text evidence="1">Belongs to the membrane fusion protein (MFP) (TC 8.A.1) family.</text>
</comment>
<dbReference type="InterPro" id="IPR058627">
    <property type="entry name" value="MdtA-like_C"/>
</dbReference>
<dbReference type="GO" id="GO:1990281">
    <property type="term" value="C:efflux pump complex"/>
    <property type="evidence" value="ECO:0007669"/>
    <property type="project" value="TreeGrafter"/>
</dbReference>
<proteinExistence type="inferred from homology"/>
<dbReference type="InterPro" id="IPR006143">
    <property type="entry name" value="RND_pump_MFP"/>
</dbReference>
<evidence type="ECO:0000313" key="7">
    <source>
        <dbReference type="Proteomes" id="UP000216021"/>
    </source>
</evidence>
<dbReference type="Gene3D" id="1.10.287.470">
    <property type="entry name" value="Helix hairpin bin"/>
    <property type="match status" value="1"/>
</dbReference>
<dbReference type="Gene3D" id="2.40.420.20">
    <property type="match status" value="1"/>
</dbReference>
<dbReference type="OrthoDB" id="1185083at2"/>
<evidence type="ECO:0000256" key="2">
    <source>
        <dbReference type="SAM" id="Coils"/>
    </source>
</evidence>
<keyword evidence="7" id="KW-1185">Reference proteome</keyword>
<keyword evidence="2" id="KW-0175">Coiled coil</keyword>
<name>A0A1S8CGY9_9GAMM</name>
<sequence>MNIKLVAVLLFTLSLSACDRGTPENNESARPVSIFDVMNTAQQGERIFPARIVAGDKTYLAFKRPGQLQQLLVREGERVSKGQLIAELNSNDARLRLRDRQATFDLAQTQFNRFATLSARNVIPRAELDVQRAARDSAQAALKLAQEELSDMQIRAPFAGIIASVDARNYQVVPAGQPIAVLNALDSLDVIFSIPENLFIIIDADNAKYQPRVVLNNLPGREFTAQYKEHTTNTTSGSLTYQMTLSMARPQDLPMLSGMSGSVKINLGNLANATQANNIVVPVEAVFDPDNTPRNQPHVWVVKEKDGKLFVESRRVETGQLTANGIQIVSGLADGERIVAAGTRELRPNQEVRAWVRERGL</sequence>
<accession>A0A1S8CGY9</accession>
<evidence type="ECO:0000256" key="3">
    <source>
        <dbReference type="SAM" id="SignalP"/>
    </source>
</evidence>
<dbReference type="InterPro" id="IPR059052">
    <property type="entry name" value="HH_YbhG-like"/>
</dbReference>
<dbReference type="GO" id="GO:0015562">
    <property type="term" value="F:efflux transmembrane transporter activity"/>
    <property type="evidence" value="ECO:0007669"/>
    <property type="project" value="TreeGrafter"/>
</dbReference>
<evidence type="ECO:0000313" key="6">
    <source>
        <dbReference type="EMBL" id="OMQ20375.1"/>
    </source>
</evidence>
<dbReference type="AlphaFoldDB" id="A0A1S8CGY9"/>
<organism evidence="6 7">
    <name type="scientific">Serratia oryzae</name>
    <dbReference type="NCBI Taxonomy" id="2034155"/>
    <lineage>
        <taxon>Bacteria</taxon>
        <taxon>Pseudomonadati</taxon>
        <taxon>Pseudomonadota</taxon>
        <taxon>Gammaproteobacteria</taxon>
        <taxon>Enterobacterales</taxon>
        <taxon>Yersiniaceae</taxon>
        <taxon>Serratia</taxon>
    </lineage>
</organism>
<dbReference type="Pfam" id="PF25967">
    <property type="entry name" value="RND-MFP_C"/>
    <property type="match status" value="1"/>
</dbReference>
<dbReference type="EMBL" id="MOXD01000012">
    <property type="protein sequence ID" value="OMQ20375.1"/>
    <property type="molecule type" value="Genomic_DNA"/>
</dbReference>
<dbReference type="RefSeq" id="WP_076943618.1">
    <property type="nucleotide sequence ID" value="NZ_MOXD01000012.1"/>
</dbReference>
<evidence type="ECO:0000259" key="4">
    <source>
        <dbReference type="Pfam" id="PF25881"/>
    </source>
</evidence>
<feature type="chain" id="PRO_5012097056" evidence="3">
    <location>
        <begin position="18"/>
        <end position="361"/>
    </location>
</feature>
<feature type="signal peptide" evidence="3">
    <location>
        <begin position="1"/>
        <end position="17"/>
    </location>
</feature>
<dbReference type="Gene3D" id="2.40.50.100">
    <property type="match status" value="1"/>
</dbReference>
<feature type="domain" description="YbhG-like alpha-helical hairpin" evidence="4">
    <location>
        <begin position="96"/>
        <end position="153"/>
    </location>
</feature>